<keyword evidence="3" id="KW-1185">Reference proteome</keyword>
<reference evidence="2 3" key="1">
    <citation type="submission" date="2019-05" db="EMBL/GenBank/DDBJ databases">
        <title>Flagellimonas sp. AsT0115, sp. nov., isolated from a marine red algae, Asparagopsis taxiformis.</title>
        <authorList>
            <person name="Kim J."/>
            <person name="Jeong S.E."/>
            <person name="Jeon C.O."/>
        </authorList>
    </citation>
    <scope>NUCLEOTIDE SEQUENCE [LARGE SCALE GENOMIC DNA]</scope>
    <source>
        <strain evidence="2 3">AsT0115</strain>
    </source>
</reference>
<dbReference type="Proteomes" id="UP000751614">
    <property type="component" value="Unassembled WGS sequence"/>
</dbReference>
<evidence type="ECO:0000313" key="3">
    <source>
        <dbReference type="Proteomes" id="UP000751614"/>
    </source>
</evidence>
<gene>
    <name evidence="2" type="ORF">FGG15_11995</name>
</gene>
<organism evidence="2 3">
    <name type="scientific">Flagellimonas algicola</name>
    <dbReference type="NCBI Taxonomy" id="2583815"/>
    <lineage>
        <taxon>Bacteria</taxon>
        <taxon>Pseudomonadati</taxon>
        <taxon>Bacteroidota</taxon>
        <taxon>Flavobacteriia</taxon>
        <taxon>Flavobacteriales</taxon>
        <taxon>Flavobacteriaceae</taxon>
        <taxon>Flagellimonas</taxon>
    </lineage>
</organism>
<dbReference type="EMBL" id="VCNI01000002">
    <property type="protein sequence ID" value="TMU54912.1"/>
    <property type="molecule type" value="Genomic_DNA"/>
</dbReference>
<sequence>MDVGLRRCIFAFLCIALITCTGDDVDVDNQKIIGEWQVVAIYNSSPSGPTLGPLAGEIISIIFFKNGTFEGTTSANTFGGEFSASDTHLVIEEMITTEVADTVFGQAFYETFEESRSTDTGFSEFELSFQEGSRLHLEYQSFKFLGLQKQ</sequence>
<proteinExistence type="predicted"/>
<evidence type="ECO:0000313" key="2">
    <source>
        <dbReference type="EMBL" id="TMU54912.1"/>
    </source>
</evidence>
<evidence type="ECO:0000259" key="1">
    <source>
        <dbReference type="Pfam" id="PF03724"/>
    </source>
</evidence>
<accession>A0ABY2WJ94</accession>
<dbReference type="InterPro" id="IPR038670">
    <property type="entry name" value="HslJ-like_sf"/>
</dbReference>
<dbReference type="InterPro" id="IPR005184">
    <property type="entry name" value="DUF306_Meta_HslJ"/>
</dbReference>
<protein>
    <submittedName>
        <fullName evidence="2">META domain-containing protein</fullName>
    </submittedName>
</protein>
<comment type="caution">
    <text evidence="2">The sequence shown here is derived from an EMBL/GenBank/DDBJ whole genome shotgun (WGS) entry which is preliminary data.</text>
</comment>
<feature type="domain" description="DUF306" evidence="1">
    <location>
        <begin position="34"/>
        <end position="132"/>
    </location>
</feature>
<dbReference type="RefSeq" id="WP_138836524.1">
    <property type="nucleotide sequence ID" value="NZ_VCNI01000002.1"/>
</dbReference>
<dbReference type="Gene3D" id="2.40.128.270">
    <property type="match status" value="1"/>
</dbReference>
<name>A0ABY2WJ94_9FLAO</name>
<dbReference type="Pfam" id="PF03724">
    <property type="entry name" value="META"/>
    <property type="match status" value="1"/>
</dbReference>